<protein>
    <submittedName>
        <fullName evidence="1">Uncharacterized protein</fullName>
    </submittedName>
</protein>
<sequence length="71" mass="8234">MFHDSKAGRKVTVIKVPELWKSSFFSEEKVSEKINKIQIEEVLNQTFEAYEDGYVMSCHTRWTPVPDAIGK</sequence>
<gene>
    <name evidence="1" type="ORF">HCN44_005947</name>
</gene>
<evidence type="ECO:0000313" key="1">
    <source>
        <dbReference type="EMBL" id="KAF7995287.1"/>
    </source>
</evidence>
<proteinExistence type="predicted"/>
<comment type="caution">
    <text evidence="1">The sequence shown here is derived from an EMBL/GenBank/DDBJ whole genome shotgun (WGS) entry which is preliminary data.</text>
</comment>
<organism evidence="1 2">
    <name type="scientific">Aphidius gifuensis</name>
    <name type="common">Parasitoid wasp</name>
    <dbReference type="NCBI Taxonomy" id="684658"/>
    <lineage>
        <taxon>Eukaryota</taxon>
        <taxon>Metazoa</taxon>
        <taxon>Ecdysozoa</taxon>
        <taxon>Arthropoda</taxon>
        <taxon>Hexapoda</taxon>
        <taxon>Insecta</taxon>
        <taxon>Pterygota</taxon>
        <taxon>Neoptera</taxon>
        <taxon>Endopterygota</taxon>
        <taxon>Hymenoptera</taxon>
        <taxon>Apocrita</taxon>
        <taxon>Ichneumonoidea</taxon>
        <taxon>Braconidae</taxon>
        <taxon>Aphidiinae</taxon>
        <taxon>Aphidius</taxon>
    </lineage>
</organism>
<keyword evidence="2" id="KW-1185">Reference proteome</keyword>
<dbReference type="EMBL" id="JACMRX010000002">
    <property type="protein sequence ID" value="KAF7995287.1"/>
    <property type="molecule type" value="Genomic_DNA"/>
</dbReference>
<dbReference type="AlphaFoldDB" id="A0A834Y1P6"/>
<name>A0A834Y1P6_APHGI</name>
<accession>A0A834Y1P6</accession>
<dbReference type="Proteomes" id="UP000639338">
    <property type="component" value="Unassembled WGS sequence"/>
</dbReference>
<evidence type="ECO:0000313" key="2">
    <source>
        <dbReference type="Proteomes" id="UP000639338"/>
    </source>
</evidence>
<reference evidence="1 2" key="1">
    <citation type="submission" date="2020-08" db="EMBL/GenBank/DDBJ databases">
        <title>Aphidius gifuensis genome sequencing and assembly.</title>
        <authorList>
            <person name="Du Z."/>
        </authorList>
    </citation>
    <scope>NUCLEOTIDE SEQUENCE [LARGE SCALE GENOMIC DNA]</scope>
    <source>
        <strain evidence="1">YNYX2018</strain>
        <tissue evidence="1">Adults</tissue>
    </source>
</reference>